<feature type="compositionally biased region" description="Polar residues" evidence="1">
    <location>
        <begin position="1"/>
        <end position="38"/>
    </location>
</feature>
<proteinExistence type="predicted"/>
<keyword evidence="3" id="KW-1185">Reference proteome</keyword>
<dbReference type="Proteomes" id="UP000724874">
    <property type="component" value="Unassembled WGS sequence"/>
</dbReference>
<evidence type="ECO:0000313" key="3">
    <source>
        <dbReference type="Proteomes" id="UP000724874"/>
    </source>
</evidence>
<gene>
    <name evidence="2" type="ORF">CPB84DRAFT_1799584</name>
</gene>
<organism evidence="2 3">
    <name type="scientific">Gymnopilus junonius</name>
    <name type="common">Spectacular rustgill mushroom</name>
    <name type="synonym">Gymnopilus spectabilis subsp. junonius</name>
    <dbReference type="NCBI Taxonomy" id="109634"/>
    <lineage>
        <taxon>Eukaryota</taxon>
        <taxon>Fungi</taxon>
        <taxon>Dikarya</taxon>
        <taxon>Basidiomycota</taxon>
        <taxon>Agaricomycotina</taxon>
        <taxon>Agaricomycetes</taxon>
        <taxon>Agaricomycetidae</taxon>
        <taxon>Agaricales</taxon>
        <taxon>Agaricineae</taxon>
        <taxon>Hymenogastraceae</taxon>
        <taxon>Gymnopilus</taxon>
    </lineage>
</organism>
<dbReference type="AlphaFoldDB" id="A0A9P5N9K6"/>
<reference evidence="2" key="1">
    <citation type="submission" date="2020-11" db="EMBL/GenBank/DDBJ databases">
        <authorList>
            <consortium name="DOE Joint Genome Institute"/>
            <person name="Ahrendt S."/>
            <person name="Riley R."/>
            <person name="Andreopoulos W."/>
            <person name="LaButti K."/>
            <person name="Pangilinan J."/>
            <person name="Ruiz-duenas F.J."/>
            <person name="Barrasa J.M."/>
            <person name="Sanchez-Garcia M."/>
            <person name="Camarero S."/>
            <person name="Miyauchi S."/>
            <person name="Serrano A."/>
            <person name="Linde D."/>
            <person name="Babiker R."/>
            <person name="Drula E."/>
            <person name="Ayuso-Fernandez I."/>
            <person name="Pacheco R."/>
            <person name="Padilla G."/>
            <person name="Ferreira P."/>
            <person name="Barriuso J."/>
            <person name="Kellner H."/>
            <person name="Castanera R."/>
            <person name="Alfaro M."/>
            <person name="Ramirez L."/>
            <person name="Pisabarro A.G."/>
            <person name="Kuo A."/>
            <person name="Tritt A."/>
            <person name="Lipzen A."/>
            <person name="He G."/>
            <person name="Yan M."/>
            <person name="Ng V."/>
            <person name="Cullen D."/>
            <person name="Martin F."/>
            <person name="Rosso M.-N."/>
            <person name="Henrissat B."/>
            <person name="Hibbett D."/>
            <person name="Martinez A.T."/>
            <person name="Grigoriev I.V."/>
        </authorList>
    </citation>
    <scope>NUCLEOTIDE SEQUENCE</scope>
    <source>
        <strain evidence="2">AH 44721</strain>
    </source>
</reference>
<dbReference type="EMBL" id="JADNYJ010000267">
    <property type="protein sequence ID" value="KAF8872439.1"/>
    <property type="molecule type" value="Genomic_DNA"/>
</dbReference>
<name>A0A9P5N9K6_GYMJU</name>
<feature type="non-terminal residue" evidence="2">
    <location>
        <position position="90"/>
    </location>
</feature>
<protein>
    <submittedName>
        <fullName evidence="2">Uncharacterized protein</fullName>
    </submittedName>
</protein>
<evidence type="ECO:0000313" key="2">
    <source>
        <dbReference type="EMBL" id="KAF8872439.1"/>
    </source>
</evidence>
<evidence type="ECO:0000256" key="1">
    <source>
        <dbReference type="SAM" id="MobiDB-lite"/>
    </source>
</evidence>
<comment type="caution">
    <text evidence="2">The sequence shown here is derived from an EMBL/GenBank/DDBJ whole genome shotgun (WGS) entry which is preliminary data.</text>
</comment>
<accession>A0A9P5N9K6</accession>
<sequence>MPSEVQTPQNVPQATIPTQTINPLPSGLAGSSTSSQKTLQKRKREDQGTSLRQTKKLKKSSQGQSGPLASQEVLVPCQIFKQIFIDPRSV</sequence>
<feature type="region of interest" description="Disordered" evidence="1">
    <location>
        <begin position="1"/>
        <end position="68"/>
    </location>
</feature>